<keyword evidence="9 11" id="KW-0030">Aminoacyl-tRNA synthetase</keyword>
<dbReference type="InterPro" id="IPR001412">
    <property type="entry name" value="aa-tRNA-synth_I_CS"/>
</dbReference>
<dbReference type="Pfam" id="PF05746">
    <property type="entry name" value="DALR_1"/>
    <property type="match status" value="1"/>
</dbReference>
<protein>
    <recommendedName>
        <fullName evidence="11">Arginine--tRNA ligase</fullName>
        <ecNumber evidence="11">6.1.1.19</ecNumber>
    </recommendedName>
    <alternativeName>
        <fullName evidence="11">Arginyl-tRNA synthetase</fullName>
        <shortName evidence="11">ArgRS</shortName>
    </alternativeName>
</protein>
<dbReference type="CDD" id="cd07956">
    <property type="entry name" value="Anticodon_Ia_Arg"/>
    <property type="match status" value="1"/>
</dbReference>
<evidence type="ECO:0000256" key="8">
    <source>
        <dbReference type="ARBA" id="ARBA00022917"/>
    </source>
</evidence>
<dbReference type="InterPro" id="IPR008909">
    <property type="entry name" value="DALR_anticod-bd"/>
</dbReference>
<evidence type="ECO:0000259" key="13">
    <source>
        <dbReference type="SMART" id="SM00836"/>
    </source>
</evidence>
<dbReference type="SMART" id="SM00836">
    <property type="entry name" value="DALR_1"/>
    <property type="match status" value="1"/>
</dbReference>
<dbReference type="InterPro" id="IPR005148">
    <property type="entry name" value="Arg-tRNA-synth_N"/>
</dbReference>
<dbReference type="SUPFAM" id="SSF55190">
    <property type="entry name" value="Arginyl-tRNA synthetase (ArgRS), N-terminal 'additional' domain"/>
    <property type="match status" value="1"/>
</dbReference>
<dbReference type="HAMAP" id="MF_00123">
    <property type="entry name" value="Arg_tRNA_synth"/>
    <property type="match status" value="1"/>
</dbReference>
<dbReference type="SMART" id="SM01016">
    <property type="entry name" value="Arg_tRNA_synt_N"/>
    <property type="match status" value="1"/>
</dbReference>
<dbReference type="NCBIfam" id="TIGR00456">
    <property type="entry name" value="argS"/>
    <property type="match status" value="1"/>
</dbReference>
<accession>A0A2S0KM63</accession>
<feature type="domain" description="DALR anticodon binding" evidence="13">
    <location>
        <begin position="456"/>
        <end position="574"/>
    </location>
</feature>
<evidence type="ECO:0000256" key="11">
    <source>
        <dbReference type="HAMAP-Rule" id="MF_00123"/>
    </source>
</evidence>
<comment type="similarity">
    <text evidence="2 11 12">Belongs to the class-I aminoacyl-tRNA synthetase family.</text>
</comment>
<evidence type="ECO:0000256" key="1">
    <source>
        <dbReference type="ARBA" id="ARBA00004496"/>
    </source>
</evidence>
<evidence type="ECO:0000256" key="7">
    <source>
        <dbReference type="ARBA" id="ARBA00022840"/>
    </source>
</evidence>
<dbReference type="OrthoDB" id="9805987at2"/>
<feature type="domain" description="Arginyl tRNA synthetase N-terminal" evidence="14">
    <location>
        <begin position="1"/>
        <end position="84"/>
    </location>
</feature>
<evidence type="ECO:0000256" key="9">
    <source>
        <dbReference type="ARBA" id="ARBA00023146"/>
    </source>
</evidence>
<evidence type="ECO:0000256" key="12">
    <source>
        <dbReference type="RuleBase" id="RU363038"/>
    </source>
</evidence>
<dbReference type="Gene3D" id="3.40.50.620">
    <property type="entry name" value="HUPs"/>
    <property type="match status" value="1"/>
</dbReference>
<dbReference type="InterPro" id="IPR009080">
    <property type="entry name" value="tRNAsynth_Ia_anticodon-bd"/>
</dbReference>
<dbReference type="Gene3D" id="3.30.1360.70">
    <property type="entry name" value="Arginyl tRNA synthetase N-terminal domain"/>
    <property type="match status" value="1"/>
</dbReference>
<evidence type="ECO:0000256" key="5">
    <source>
        <dbReference type="ARBA" id="ARBA00022598"/>
    </source>
</evidence>
<evidence type="ECO:0000256" key="6">
    <source>
        <dbReference type="ARBA" id="ARBA00022741"/>
    </source>
</evidence>
<name>A0A2S0KM63_9FIRM</name>
<dbReference type="PROSITE" id="PS00178">
    <property type="entry name" value="AA_TRNA_LIGASE_I"/>
    <property type="match status" value="1"/>
</dbReference>
<evidence type="ECO:0000313" key="15">
    <source>
        <dbReference type="EMBL" id="AVM42116.1"/>
    </source>
</evidence>
<dbReference type="SUPFAM" id="SSF47323">
    <property type="entry name" value="Anticodon-binding domain of a subclass of class I aminoacyl-tRNA synthetases"/>
    <property type="match status" value="1"/>
</dbReference>
<evidence type="ECO:0000256" key="2">
    <source>
        <dbReference type="ARBA" id="ARBA00005594"/>
    </source>
</evidence>
<dbReference type="FunFam" id="3.40.50.620:FF:000116">
    <property type="entry name" value="Arginine--tRNA ligase"/>
    <property type="match status" value="1"/>
</dbReference>
<evidence type="ECO:0000313" key="16">
    <source>
        <dbReference type="Proteomes" id="UP000237947"/>
    </source>
</evidence>
<gene>
    <name evidence="11" type="primary">argS</name>
    <name evidence="15" type="ORF">C5Q98_02205</name>
</gene>
<comment type="subcellular location">
    <subcellularLocation>
        <location evidence="1 11">Cytoplasm</location>
    </subcellularLocation>
</comment>
<dbReference type="AlphaFoldDB" id="A0A2S0KM63"/>
<dbReference type="CDD" id="cd00671">
    <property type="entry name" value="ArgRS_core"/>
    <property type="match status" value="1"/>
</dbReference>
<comment type="catalytic activity">
    <reaction evidence="10 11">
        <text>tRNA(Arg) + L-arginine + ATP = L-arginyl-tRNA(Arg) + AMP + diphosphate</text>
        <dbReference type="Rhea" id="RHEA:20301"/>
        <dbReference type="Rhea" id="RHEA-COMP:9658"/>
        <dbReference type="Rhea" id="RHEA-COMP:9673"/>
        <dbReference type="ChEBI" id="CHEBI:30616"/>
        <dbReference type="ChEBI" id="CHEBI:32682"/>
        <dbReference type="ChEBI" id="CHEBI:33019"/>
        <dbReference type="ChEBI" id="CHEBI:78442"/>
        <dbReference type="ChEBI" id="CHEBI:78513"/>
        <dbReference type="ChEBI" id="CHEBI:456215"/>
        <dbReference type="EC" id="6.1.1.19"/>
    </reaction>
</comment>
<dbReference type="SUPFAM" id="SSF52374">
    <property type="entry name" value="Nucleotidylyl transferase"/>
    <property type="match status" value="1"/>
</dbReference>
<organism evidence="15 16">
    <name type="scientific">Fastidiosipila sanguinis</name>
    <dbReference type="NCBI Taxonomy" id="236753"/>
    <lineage>
        <taxon>Bacteria</taxon>
        <taxon>Bacillati</taxon>
        <taxon>Bacillota</taxon>
        <taxon>Clostridia</taxon>
        <taxon>Eubacteriales</taxon>
        <taxon>Oscillospiraceae</taxon>
        <taxon>Fastidiosipila</taxon>
    </lineage>
</organism>
<keyword evidence="5 11" id="KW-0436">Ligase</keyword>
<dbReference type="Gene3D" id="1.10.730.10">
    <property type="entry name" value="Isoleucyl-tRNA Synthetase, Domain 1"/>
    <property type="match status" value="1"/>
</dbReference>
<dbReference type="EMBL" id="CP027226">
    <property type="protein sequence ID" value="AVM42116.1"/>
    <property type="molecule type" value="Genomic_DNA"/>
</dbReference>
<dbReference type="GO" id="GO:0005524">
    <property type="term" value="F:ATP binding"/>
    <property type="evidence" value="ECO:0007669"/>
    <property type="project" value="UniProtKB-UniRule"/>
</dbReference>
<dbReference type="RefSeq" id="WP_106012102.1">
    <property type="nucleotide sequence ID" value="NZ_CP027226.1"/>
</dbReference>
<keyword evidence="7 11" id="KW-0067">ATP-binding</keyword>
<feature type="short sequence motif" description="'HIGH' region" evidence="11">
    <location>
        <begin position="121"/>
        <end position="131"/>
    </location>
</feature>
<dbReference type="Proteomes" id="UP000237947">
    <property type="component" value="Chromosome"/>
</dbReference>
<dbReference type="PRINTS" id="PR01038">
    <property type="entry name" value="TRNASYNTHARG"/>
</dbReference>
<comment type="subunit">
    <text evidence="3 11">Monomer.</text>
</comment>
<dbReference type="FunFam" id="1.10.730.10:FF:000006">
    <property type="entry name" value="Arginyl-tRNA synthetase 2, mitochondrial"/>
    <property type="match status" value="1"/>
</dbReference>
<evidence type="ECO:0000256" key="10">
    <source>
        <dbReference type="ARBA" id="ARBA00049339"/>
    </source>
</evidence>
<reference evidence="16" key="1">
    <citation type="submission" date="2018-02" db="EMBL/GenBank/DDBJ databases">
        <authorList>
            <person name="Holder M.E."/>
            <person name="Ajami N.J."/>
            <person name="Petrosino J.F."/>
        </authorList>
    </citation>
    <scope>NUCLEOTIDE SEQUENCE [LARGE SCALE GENOMIC DNA]</scope>
    <source>
        <strain evidence="16">CCUG 47711</strain>
    </source>
</reference>
<dbReference type="EC" id="6.1.1.19" evidence="11"/>
<dbReference type="GO" id="GO:0006420">
    <property type="term" value="P:arginyl-tRNA aminoacylation"/>
    <property type="evidence" value="ECO:0007669"/>
    <property type="project" value="UniProtKB-UniRule"/>
</dbReference>
<dbReference type="PANTHER" id="PTHR11956:SF5">
    <property type="entry name" value="ARGININE--TRNA LIGASE, CYTOPLASMIC"/>
    <property type="match status" value="1"/>
</dbReference>
<keyword evidence="16" id="KW-1185">Reference proteome</keyword>
<keyword evidence="8 11" id="KW-0648">Protein biosynthesis</keyword>
<proteinExistence type="inferred from homology"/>
<dbReference type="KEGG" id="fsa:C5Q98_02205"/>
<sequence>MDFKKKTLEYLVDELDVELSVLEELIEIPPQRDMGDFAIPCFRFAKILKKSPAVIAQDFADKLDTLPEFIDRVEVAGPYLNIFLNVSVFNKTITSNILESNDLLKFDWGSGKIVLLDYSSPNIAKPFHVGHAFTTILGDVLARMYASTGYEVVRINHLGDYGTQFGKLIVAYENWGDASALEEDAIKELLRIYVKFHDEAKLNPELEDQARAKFRNLEAGEAYEYELWEKFREFSLNEFKRIYNRLGMYFDSYKGEAFYIEMLDKVVNLLEEKGILVDSQGAKIVDLEEYSLPPVIVRKSDGSSIYATRDIAAALYRHKRYNFDKLLYVVGQTQELHFKQLFATLKKAGFDWADNMEFVGFGLVKFPEGVKLSTRSGDVVYLEDLINEAVSRTKAVIEKNNENSDDPMSQEEIDKASEIIALASVRYTFLRNGRERDIVFLWDEILDYEGDTAPYMLYSYARARSILRKSGVDASELKNADLSILSENQEFELLTEINNLPASLEQALKHNEPSIFARQVMTVCRSFSRFYNQVSILQADTEDLKIARLALIEAFSKTVKAALALLGIDTVERM</sequence>
<dbReference type="GO" id="GO:0005737">
    <property type="term" value="C:cytoplasm"/>
    <property type="evidence" value="ECO:0007669"/>
    <property type="project" value="UniProtKB-SubCell"/>
</dbReference>
<keyword evidence="6 11" id="KW-0547">Nucleotide-binding</keyword>
<dbReference type="InterPro" id="IPR036695">
    <property type="entry name" value="Arg-tRNA-synth_N_sf"/>
</dbReference>
<dbReference type="InterPro" id="IPR035684">
    <property type="entry name" value="ArgRS_core"/>
</dbReference>
<dbReference type="Pfam" id="PF00750">
    <property type="entry name" value="tRNA-synt_1d"/>
    <property type="match status" value="1"/>
</dbReference>
<evidence type="ECO:0000259" key="14">
    <source>
        <dbReference type="SMART" id="SM01016"/>
    </source>
</evidence>
<dbReference type="Pfam" id="PF03485">
    <property type="entry name" value="Arg_tRNA_synt_N"/>
    <property type="match status" value="1"/>
</dbReference>
<keyword evidence="4 11" id="KW-0963">Cytoplasm</keyword>
<evidence type="ECO:0000256" key="3">
    <source>
        <dbReference type="ARBA" id="ARBA00011245"/>
    </source>
</evidence>
<dbReference type="InterPro" id="IPR014729">
    <property type="entry name" value="Rossmann-like_a/b/a_fold"/>
</dbReference>
<evidence type="ECO:0000256" key="4">
    <source>
        <dbReference type="ARBA" id="ARBA00022490"/>
    </source>
</evidence>
<dbReference type="GO" id="GO:0004814">
    <property type="term" value="F:arginine-tRNA ligase activity"/>
    <property type="evidence" value="ECO:0007669"/>
    <property type="project" value="UniProtKB-UniRule"/>
</dbReference>
<dbReference type="PANTHER" id="PTHR11956">
    <property type="entry name" value="ARGINYL-TRNA SYNTHETASE"/>
    <property type="match status" value="1"/>
</dbReference>
<dbReference type="InterPro" id="IPR001278">
    <property type="entry name" value="Arg-tRNA-ligase"/>
</dbReference>